<evidence type="ECO:0000313" key="2">
    <source>
        <dbReference type="Proteomes" id="UP000287171"/>
    </source>
</evidence>
<dbReference type="AlphaFoldDB" id="A0A402BCL2"/>
<organism evidence="1 2">
    <name type="scientific">Dictyobacter alpinus</name>
    <dbReference type="NCBI Taxonomy" id="2014873"/>
    <lineage>
        <taxon>Bacteria</taxon>
        <taxon>Bacillati</taxon>
        <taxon>Chloroflexota</taxon>
        <taxon>Ktedonobacteria</taxon>
        <taxon>Ktedonobacterales</taxon>
        <taxon>Dictyobacteraceae</taxon>
        <taxon>Dictyobacter</taxon>
    </lineage>
</organism>
<reference evidence="2" key="1">
    <citation type="submission" date="2018-12" db="EMBL/GenBank/DDBJ databases">
        <title>Tengunoibacter tsumagoiensis gen. nov., sp. nov., Dictyobacter kobayashii sp. nov., D. alpinus sp. nov., and D. joshuensis sp. nov. and description of Dictyobacteraceae fam. nov. within the order Ktedonobacterales isolated from Tengu-no-mugimeshi.</title>
        <authorList>
            <person name="Wang C.M."/>
            <person name="Zheng Y."/>
            <person name="Sakai Y."/>
            <person name="Toyoda A."/>
            <person name="Minakuchi Y."/>
            <person name="Abe K."/>
            <person name="Yokota A."/>
            <person name="Yabe S."/>
        </authorList>
    </citation>
    <scope>NUCLEOTIDE SEQUENCE [LARGE SCALE GENOMIC DNA]</scope>
    <source>
        <strain evidence="2">Uno16</strain>
    </source>
</reference>
<comment type="caution">
    <text evidence="1">The sequence shown here is derived from an EMBL/GenBank/DDBJ whole genome shotgun (WGS) entry which is preliminary data.</text>
</comment>
<evidence type="ECO:0000313" key="1">
    <source>
        <dbReference type="EMBL" id="GCE29138.1"/>
    </source>
</evidence>
<accession>A0A402BCL2</accession>
<gene>
    <name evidence="1" type="ORF">KDA_46220</name>
</gene>
<dbReference type="EMBL" id="BIFT01000001">
    <property type="protein sequence ID" value="GCE29138.1"/>
    <property type="molecule type" value="Genomic_DNA"/>
</dbReference>
<keyword evidence="2" id="KW-1185">Reference proteome</keyword>
<sequence length="77" mass="8433">MWGEGSFGHCVKERVRLRGRNRGEDRATTLRRWQATAEGRIYRGVCVMKGKGLGGHVSFACGGVGNERHALATFNVG</sequence>
<protein>
    <submittedName>
        <fullName evidence="1">Uncharacterized protein</fullName>
    </submittedName>
</protein>
<dbReference type="Proteomes" id="UP000287171">
    <property type="component" value="Unassembled WGS sequence"/>
</dbReference>
<name>A0A402BCL2_9CHLR</name>
<proteinExistence type="predicted"/>